<dbReference type="RefSeq" id="WP_154757684.1">
    <property type="nucleotide sequence ID" value="NZ_WMBA01000022.1"/>
</dbReference>
<dbReference type="EMBL" id="WMBA01000022">
    <property type="protein sequence ID" value="MTD55494.1"/>
    <property type="molecule type" value="Genomic_DNA"/>
</dbReference>
<organism evidence="1 2">
    <name type="scientific">Amycolatopsis pithecellobii</name>
    <dbReference type="NCBI Taxonomy" id="664692"/>
    <lineage>
        <taxon>Bacteria</taxon>
        <taxon>Bacillati</taxon>
        <taxon>Actinomycetota</taxon>
        <taxon>Actinomycetes</taxon>
        <taxon>Pseudonocardiales</taxon>
        <taxon>Pseudonocardiaceae</taxon>
        <taxon>Amycolatopsis</taxon>
    </lineage>
</organism>
<sequence length="97" mass="10659">MLIKNASYIEAWAGEVRDAPLARTICDHPVVLRGADGTAVDLQWSGALETGRGAYRHRDPEGGFNVRLFHVVLEAQQSMLTRTRAERRETAAAKVGV</sequence>
<reference evidence="1 2" key="1">
    <citation type="submission" date="2019-11" db="EMBL/GenBank/DDBJ databases">
        <title>Draft genome of Amycolatopsis RM579.</title>
        <authorList>
            <person name="Duangmal K."/>
            <person name="Mingma R."/>
        </authorList>
    </citation>
    <scope>NUCLEOTIDE SEQUENCE [LARGE SCALE GENOMIC DNA]</scope>
    <source>
        <strain evidence="1 2">RM579</strain>
    </source>
</reference>
<accession>A0A6N7Z4X1</accession>
<dbReference type="Proteomes" id="UP000440096">
    <property type="component" value="Unassembled WGS sequence"/>
</dbReference>
<protein>
    <submittedName>
        <fullName evidence="1">Uncharacterized protein</fullName>
    </submittedName>
</protein>
<name>A0A6N7Z4X1_9PSEU</name>
<dbReference type="AlphaFoldDB" id="A0A6N7Z4X1"/>
<evidence type="ECO:0000313" key="1">
    <source>
        <dbReference type="EMBL" id="MTD55494.1"/>
    </source>
</evidence>
<dbReference type="OrthoDB" id="5243643at2"/>
<evidence type="ECO:0000313" key="2">
    <source>
        <dbReference type="Proteomes" id="UP000440096"/>
    </source>
</evidence>
<gene>
    <name evidence="1" type="ORF">GKO32_16140</name>
</gene>
<proteinExistence type="predicted"/>
<keyword evidence="2" id="KW-1185">Reference proteome</keyword>
<comment type="caution">
    <text evidence="1">The sequence shown here is derived from an EMBL/GenBank/DDBJ whole genome shotgun (WGS) entry which is preliminary data.</text>
</comment>